<dbReference type="RefSeq" id="WP_246402575.1">
    <property type="nucleotide sequence ID" value="NZ_BAAATF010000003.1"/>
</dbReference>
<dbReference type="GO" id="GO:0016791">
    <property type="term" value="F:phosphatase activity"/>
    <property type="evidence" value="ECO:0007669"/>
    <property type="project" value="UniProtKB-ARBA"/>
</dbReference>
<keyword evidence="2" id="KW-1185">Reference proteome</keyword>
<gene>
    <name evidence="1" type="ORF">FHX71_002902</name>
</gene>
<dbReference type="Gene3D" id="3.40.50.1000">
    <property type="entry name" value="HAD superfamily/HAD-like"/>
    <property type="match status" value="2"/>
</dbReference>
<dbReference type="Proteomes" id="UP000540568">
    <property type="component" value="Unassembled WGS sequence"/>
</dbReference>
<dbReference type="EMBL" id="JACGWV010000001">
    <property type="protein sequence ID" value="MBA8808960.1"/>
    <property type="molecule type" value="Genomic_DNA"/>
</dbReference>
<keyword evidence="1" id="KW-0378">Hydrolase</keyword>
<sequence>MTMNEQDDQRRQPLLAALDIDGTLARPATMQIDRSVRDAIARFVAAGHHVVLSSGRSLVGVLPIARSLGLAEGWAVASNGAVTVRLDPRTRRGYELDDVQNFDPGPVVRSSRAELPGLQIAAERVGWGYDVTHLFPTGQLNGAQQIVSARDLAGRETTRLVLRGPGAGRLAEPVRAAGLSAVLAEEDWLDVTGPGLSKATALEKVRANLGVEPSRTVAIGDGRNDLEMFRWAAHAVAMGHAPAVVREAADAVTGTFDEHGAAVALDALHADTLHADALHSDTRPAFS</sequence>
<evidence type="ECO:0000313" key="1">
    <source>
        <dbReference type="EMBL" id="MBA8808960.1"/>
    </source>
</evidence>
<organism evidence="1 2">
    <name type="scientific">Promicromonospora sukumoe</name>
    <dbReference type="NCBI Taxonomy" id="88382"/>
    <lineage>
        <taxon>Bacteria</taxon>
        <taxon>Bacillati</taxon>
        <taxon>Actinomycetota</taxon>
        <taxon>Actinomycetes</taxon>
        <taxon>Micrococcales</taxon>
        <taxon>Promicromonosporaceae</taxon>
        <taxon>Promicromonospora</taxon>
    </lineage>
</organism>
<reference evidence="1 2" key="1">
    <citation type="submission" date="2020-07" db="EMBL/GenBank/DDBJ databases">
        <title>Sequencing the genomes of 1000 actinobacteria strains.</title>
        <authorList>
            <person name="Klenk H.-P."/>
        </authorList>
    </citation>
    <scope>NUCLEOTIDE SEQUENCE [LARGE SCALE GENOMIC DNA]</scope>
    <source>
        <strain evidence="1 2">DSM 44121</strain>
    </source>
</reference>
<dbReference type="SUPFAM" id="SSF56784">
    <property type="entry name" value="HAD-like"/>
    <property type="match status" value="1"/>
</dbReference>
<dbReference type="InterPro" id="IPR023214">
    <property type="entry name" value="HAD_sf"/>
</dbReference>
<evidence type="ECO:0000313" key="2">
    <source>
        <dbReference type="Proteomes" id="UP000540568"/>
    </source>
</evidence>
<name>A0A7W3J9Y7_9MICO</name>
<protein>
    <submittedName>
        <fullName evidence="1">Hydroxymethylpyrimidine pyrophosphatase-like HAD family hydrolase</fullName>
    </submittedName>
</protein>
<dbReference type="InterPro" id="IPR036412">
    <property type="entry name" value="HAD-like_sf"/>
</dbReference>
<dbReference type="GO" id="GO:0005829">
    <property type="term" value="C:cytosol"/>
    <property type="evidence" value="ECO:0007669"/>
    <property type="project" value="TreeGrafter"/>
</dbReference>
<dbReference type="AlphaFoldDB" id="A0A7W3J9Y7"/>
<dbReference type="PANTHER" id="PTHR10000:SF8">
    <property type="entry name" value="HAD SUPERFAMILY HYDROLASE-LIKE, TYPE 3"/>
    <property type="match status" value="1"/>
</dbReference>
<proteinExistence type="predicted"/>
<dbReference type="PANTHER" id="PTHR10000">
    <property type="entry name" value="PHOSPHOSERINE PHOSPHATASE"/>
    <property type="match status" value="1"/>
</dbReference>
<accession>A0A7W3J9Y7</accession>
<dbReference type="Pfam" id="PF08282">
    <property type="entry name" value="Hydrolase_3"/>
    <property type="match status" value="2"/>
</dbReference>
<comment type="caution">
    <text evidence="1">The sequence shown here is derived from an EMBL/GenBank/DDBJ whole genome shotgun (WGS) entry which is preliminary data.</text>
</comment>
<dbReference type="GO" id="GO:0000287">
    <property type="term" value="F:magnesium ion binding"/>
    <property type="evidence" value="ECO:0007669"/>
    <property type="project" value="TreeGrafter"/>
</dbReference>